<gene>
    <name evidence="1" type="ORF">PYW07_003774</name>
</gene>
<dbReference type="Pfam" id="PF01359">
    <property type="entry name" value="Transposase_1"/>
    <property type="match status" value="1"/>
</dbReference>
<dbReference type="AlphaFoldDB" id="A0AAD8DUK3"/>
<dbReference type="InterPro" id="IPR052709">
    <property type="entry name" value="Transposase-MT_Hybrid"/>
</dbReference>
<organism evidence="1 2">
    <name type="scientific">Mythimna separata</name>
    <name type="common">Oriental armyworm</name>
    <name type="synonym">Pseudaletia separata</name>
    <dbReference type="NCBI Taxonomy" id="271217"/>
    <lineage>
        <taxon>Eukaryota</taxon>
        <taxon>Metazoa</taxon>
        <taxon>Ecdysozoa</taxon>
        <taxon>Arthropoda</taxon>
        <taxon>Hexapoda</taxon>
        <taxon>Insecta</taxon>
        <taxon>Pterygota</taxon>
        <taxon>Neoptera</taxon>
        <taxon>Endopterygota</taxon>
        <taxon>Lepidoptera</taxon>
        <taxon>Glossata</taxon>
        <taxon>Ditrysia</taxon>
        <taxon>Noctuoidea</taxon>
        <taxon>Noctuidae</taxon>
        <taxon>Noctuinae</taxon>
        <taxon>Hadenini</taxon>
        <taxon>Mythimna</taxon>
    </lineage>
</organism>
<sequence length="173" mass="20690">MKVAEDLLERVSSDPTFMKRIVTGDETWVYEFDMQTSQQASEWRLQTEPKPKKPRQSRLQVKVMLTVFFDYRGVVHSEFLSKGLTVNKEYYLSVMRRLREQIRRKRPDLWKENSWILHHYNAPSHKAIIVNEFKTKHSTNTIQQPPYSPDMAPADFFFFLNSNYHFVAPVFNR</sequence>
<dbReference type="Proteomes" id="UP001231518">
    <property type="component" value="Chromosome 15"/>
</dbReference>
<evidence type="ECO:0008006" key="3">
    <source>
        <dbReference type="Google" id="ProtNLM"/>
    </source>
</evidence>
<dbReference type="GO" id="GO:0003676">
    <property type="term" value="F:nucleic acid binding"/>
    <property type="evidence" value="ECO:0007669"/>
    <property type="project" value="InterPro"/>
</dbReference>
<accession>A0AAD8DUK3</accession>
<dbReference type="Gene3D" id="3.30.420.10">
    <property type="entry name" value="Ribonuclease H-like superfamily/Ribonuclease H"/>
    <property type="match status" value="1"/>
</dbReference>
<evidence type="ECO:0000313" key="2">
    <source>
        <dbReference type="Proteomes" id="UP001231518"/>
    </source>
</evidence>
<dbReference type="InterPro" id="IPR001888">
    <property type="entry name" value="Transposase_1"/>
</dbReference>
<protein>
    <recommendedName>
        <fullName evidence="3">Mariner Mos1 transposase</fullName>
    </recommendedName>
</protein>
<keyword evidence="2" id="KW-1185">Reference proteome</keyword>
<dbReference type="PANTHER" id="PTHR46060:SF1">
    <property type="entry name" value="MARINER MOS1 TRANSPOSASE-LIKE PROTEIN"/>
    <property type="match status" value="1"/>
</dbReference>
<evidence type="ECO:0000313" key="1">
    <source>
        <dbReference type="EMBL" id="KAJ8722594.1"/>
    </source>
</evidence>
<dbReference type="PANTHER" id="PTHR46060">
    <property type="entry name" value="MARINER MOS1 TRANSPOSASE-LIKE PROTEIN"/>
    <property type="match status" value="1"/>
</dbReference>
<name>A0AAD8DUK3_MYTSE</name>
<proteinExistence type="predicted"/>
<dbReference type="InterPro" id="IPR036397">
    <property type="entry name" value="RNaseH_sf"/>
</dbReference>
<reference evidence="1" key="1">
    <citation type="submission" date="2023-03" db="EMBL/GenBank/DDBJ databases">
        <title>Chromosome-level genomes of two armyworms, Mythimna separata and Mythimna loreyi, provide insights into the biosynthesis and reception of sex pheromones.</title>
        <authorList>
            <person name="Zhao H."/>
        </authorList>
    </citation>
    <scope>NUCLEOTIDE SEQUENCE</scope>
    <source>
        <strain evidence="1">BeijingLab</strain>
        <tissue evidence="1">Pupa</tissue>
    </source>
</reference>
<dbReference type="EMBL" id="JARGEI010000012">
    <property type="protein sequence ID" value="KAJ8722594.1"/>
    <property type="molecule type" value="Genomic_DNA"/>
</dbReference>
<comment type="caution">
    <text evidence="1">The sequence shown here is derived from an EMBL/GenBank/DDBJ whole genome shotgun (WGS) entry which is preliminary data.</text>
</comment>